<organism evidence="7 8">
    <name type="scientific">Limosilactobacillus oris DSM 4864</name>
    <dbReference type="NCBI Taxonomy" id="1423779"/>
    <lineage>
        <taxon>Bacteria</taxon>
        <taxon>Bacillati</taxon>
        <taxon>Bacillota</taxon>
        <taxon>Bacilli</taxon>
        <taxon>Lactobacillales</taxon>
        <taxon>Lactobacillaceae</taxon>
        <taxon>Limosilactobacillus</taxon>
    </lineage>
</organism>
<keyword evidence="3 4" id="KW-0288">FMN</keyword>
<feature type="domain" description="Flavoprotein" evidence="5">
    <location>
        <begin position="4"/>
        <end position="173"/>
    </location>
</feature>
<keyword evidence="1 3" id="KW-0210">Decarboxylase</keyword>
<dbReference type="SUPFAM" id="SSF102645">
    <property type="entry name" value="CoaB-like"/>
    <property type="match status" value="1"/>
</dbReference>
<comment type="caution">
    <text evidence="7">The sequence shown here is derived from an EMBL/GenBank/DDBJ whole genome shotgun (WGS) entry which is preliminary data.</text>
</comment>
<comment type="caution">
    <text evidence="3">Lacks conserved residue(s) required for the propagation of feature annotation.</text>
</comment>
<comment type="function">
    <text evidence="4">Catalyzes two steps in the biosynthesis of coenzyme A. In the first step cysteine is conjugated to 4'-phosphopantothenate to form 4-phosphopantothenoylcysteine, in the latter compound is decarboxylated to form 4'-phosphopantotheine.</text>
</comment>
<name>A0A0R1WEF6_9LACO</name>
<dbReference type="PANTHER" id="PTHR14359">
    <property type="entry name" value="HOMO-OLIGOMERIC FLAVIN CONTAINING CYS DECARBOXYLASE FAMILY"/>
    <property type="match status" value="1"/>
</dbReference>
<feature type="binding site" evidence="3">
    <location>
        <position position="323"/>
    </location>
    <ligand>
        <name>CTP</name>
        <dbReference type="ChEBI" id="CHEBI:37563"/>
    </ligand>
</feature>
<feature type="region of interest" description="Phosphopantothenoylcysteine decarboxylase" evidence="3">
    <location>
        <begin position="1"/>
        <end position="185"/>
    </location>
</feature>
<dbReference type="Pfam" id="PF02441">
    <property type="entry name" value="Flavoprotein"/>
    <property type="match status" value="1"/>
</dbReference>
<dbReference type="InterPro" id="IPR005252">
    <property type="entry name" value="CoaBC"/>
</dbReference>
<keyword evidence="3 4" id="KW-0285">Flavoprotein</keyword>
<keyword evidence="2 3" id="KW-0456">Lyase</keyword>
<keyword evidence="3" id="KW-0511">Multifunctional enzyme</keyword>
<dbReference type="InterPro" id="IPR036551">
    <property type="entry name" value="Flavin_trans-like"/>
</dbReference>
<evidence type="ECO:0000256" key="3">
    <source>
        <dbReference type="HAMAP-Rule" id="MF_02225"/>
    </source>
</evidence>
<comment type="cofactor">
    <cofactor evidence="3">
        <name>Mg(2+)</name>
        <dbReference type="ChEBI" id="CHEBI:18420"/>
    </cofactor>
</comment>
<evidence type="ECO:0000259" key="5">
    <source>
        <dbReference type="Pfam" id="PF02441"/>
    </source>
</evidence>
<comment type="similarity">
    <text evidence="3 4">In the N-terminal section; belongs to the HFCD (homo-oligomeric flavin containing Cys decarboxylase) superfamily.</text>
</comment>
<dbReference type="GO" id="GO:0010181">
    <property type="term" value="F:FMN binding"/>
    <property type="evidence" value="ECO:0007669"/>
    <property type="project" value="UniProtKB-UniRule"/>
</dbReference>
<feature type="binding site" evidence="3">
    <location>
        <position position="341"/>
    </location>
    <ligand>
        <name>CTP</name>
        <dbReference type="ChEBI" id="CHEBI:37563"/>
    </ligand>
</feature>
<comment type="pathway">
    <text evidence="3 4">Cofactor biosynthesis; coenzyme A biosynthesis; CoA from (R)-pantothenate: step 3/5.</text>
</comment>
<keyword evidence="3 4" id="KW-0436">Ligase</keyword>
<comment type="cofactor">
    <cofactor evidence="3">
        <name>FMN</name>
        <dbReference type="ChEBI" id="CHEBI:58210"/>
    </cofactor>
    <text evidence="3">Binds 1 FMN per subunit.</text>
</comment>
<dbReference type="Proteomes" id="UP000050973">
    <property type="component" value="Unassembled WGS sequence"/>
</dbReference>
<dbReference type="PANTHER" id="PTHR14359:SF6">
    <property type="entry name" value="PHOSPHOPANTOTHENOYLCYSTEINE DECARBOXYLASE"/>
    <property type="match status" value="1"/>
</dbReference>
<dbReference type="GO" id="GO:0004633">
    <property type="term" value="F:phosphopantothenoylcysteine decarboxylase activity"/>
    <property type="evidence" value="ECO:0007669"/>
    <property type="project" value="UniProtKB-UniRule"/>
</dbReference>
<dbReference type="Gene3D" id="3.40.50.10300">
    <property type="entry name" value="CoaB-like"/>
    <property type="match status" value="1"/>
</dbReference>
<accession>A0A0R1WEF6</accession>
<evidence type="ECO:0000313" key="7">
    <source>
        <dbReference type="EMBL" id="KRM16177.1"/>
    </source>
</evidence>
<feature type="domain" description="DNA/pantothenate metabolism flavoprotein C-terminal" evidence="6">
    <location>
        <begin position="181"/>
        <end position="395"/>
    </location>
</feature>
<sequence>MMARITVYLTGSIAAYKGVEVVRGLQKKGHQVRTVMTTAASRLVTPTTLAALTKQPVLTSLWENTDPIPHIELADWTELALVVPATADILAKMAAGLADDAASTTLLATSAPKVVVPAMNSHMWQAPATQRNLRQLQSDGVTVIGPVDGILAEGYAGKGRMPEPAAIVDQVHTLLTSSTSLAGKRLVVTAGGTREPIDPVRFIGNRSSGKMGIAIAEAAAAAGAQVTLITGQVSVALPTSPRVHNLKVETTEELLQAVQTSFSAADILVMAAAVADYRPQQTADQKVKKTAGHDNWQLDLTETPDVLKTVARSKRPGQLVVGFAAETQQLLANAQRKLAVKGADMIVANSVAGAQGAFGSDDDQVTILQAGHQPEQWPLMKKTAVAARLVATLAQKMESGD</sequence>
<evidence type="ECO:0000313" key="8">
    <source>
        <dbReference type="Proteomes" id="UP000050973"/>
    </source>
</evidence>
<dbReference type="InterPro" id="IPR007085">
    <property type="entry name" value="DNA/pantothenate-metab_flavo_C"/>
</dbReference>
<comment type="pathway">
    <text evidence="3 4">Cofactor biosynthesis; coenzyme A biosynthesis; CoA from (R)-pantothenate: step 2/5.</text>
</comment>
<dbReference type="GO" id="GO:0004632">
    <property type="term" value="F:phosphopantothenate--cysteine ligase activity"/>
    <property type="evidence" value="ECO:0007669"/>
    <property type="project" value="UniProtKB-UniRule"/>
</dbReference>
<comment type="catalytic activity">
    <reaction evidence="3 4">
        <text>(R)-4'-phosphopantothenate + L-cysteine + CTP = N-[(R)-4-phosphopantothenoyl]-L-cysteine + CMP + diphosphate + H(+)</text>
        <dbReference type="Rhea" id="RHEA:19397"/>
        <dbReference type="ChEBI" id="CHEBI:10986"/>
        <dbReference type="ChEBI" id="CHEBI:15378"/>
        <dbReference type="ChEBI" id="CHEBI:33019"/>
        <dbReference type="ChEBI" id="CHEBI:35235"/>
        <dbReference type="ChEBI" id="CHEBI:37563"/>
        <dbReference type="ChEBI" id="CHEBI:59458"/>
        <dbReference type="ChEBI" id="CHEBI:60377"/>
        <dbReference type="EC" id="6.3.2.5"/>
    </reaction>
</comment>
<feature type="binding site" evidence="3">
    <location>
        <position position="286"/>
    </location>
    <ligand>
        <name>CTP</name>
        <dbReference type="ChEBI" id="CHEBI:37563"/>
    </ligand>
</feature>
<dbReference type="Gene3D" id="3.40.50.1950">
    <property type="entry name" value="Flavin prenyltransferase-like"/>
    <property type="match status" value="1"/>
</dbReference>
<reference evidence="7 8" key="1">
    <citation type="journal article" date="2015" name="Genome Announc.">
        <title>Expanding the biotechnology potential of lactobacilli through comparative genomics of 213 strains and associated genera.</title>
        <authorList>
            <person name="Sun Z."/>
            <person name="Harris H.M."/>
            <person name="McCann A."/>
            <person name="Guo C."/>
            <person name="Argimon S."/>
            <person name="Zhang W."/>
            <person name="Yang X."/>
            <person name="Jeffery I.B."/>
            <person name="Cooney J.C."/>
            <person name="Kagawa T.F."/>
            <person name="Liu W."/>
            <person name="Song Y."/>
            <person name="Salvetti E."/>
            <person name="Wrobel A."/>
            <person name="Rasinkangas P."/>
            <person name="Parkhill J."/>
            <person name="Rea M.C."/>
            <person name="O'Sullivan O."/>
            <person name="Ritari J."/>
            <person name="Douillard F.P."/>
            <person name="Paul Ross R."/>
            <person name="Yang R."/>
            <person name="Briner A.E."/>
            <person name="Felis G.E."/>
            <person name="de Vos W.M."/>
            <person name="Barrangou R."/>
            <person name="Klaenhammer T.R."/>
            <person name="Caufield P.W."/>
            <person name="Cui Y."/>
            <person name="Zhang H."/>
            <person name="O'Toole P.W."/>
        </authorList>
    </citation>
    <scope>NUCLEOTIDE SEQUENCE [LARGE SCALE GENOMIC DNA]</scope>
    <source>
        <strain evidence="7 8">DSM 4864</strain>
    </source>
</reference>
<dbReference type="GO" id="GO:0046872">
    <property type="term" value="F:metal ion binding"/>
    <property type="evidence" value="ECO:0007669"/>
    <property type="project" value="UniProtKB-KW"/>
</dbReference>
<dbReference type="EMBL" id="AZGE01000005">
    <property type="protein sequence ID" value="KRM16177.1"/>
    <property type="molecule type" value="Genomic_DNA"/>
</dbReference>
<protein>
    <recommendedName>
        <fullName evidence="3">Coenzyme A biosynthesis bifunctional protein CoaBC</fullName>
    </recommendedName>
    <alternativeName>
        <fullName evidence="3">DNA/pantothenate metabolism flavoprotein</fullName>
    </alternativeName>
    <alternativeName>
        <fullName evidence="3">Phosphopantothenoylcysteine synthetase/decarboxylase</fullName>
        <shortName evidence="3">PPCS-PPCDC</shortName>
    </alternativeName>
    <domain>
        <recommendedName>
            <fullName evidence="3">Phosphopantothenoylcysteine decarboxylase</fullName>
            <shortName evidence="3">PPC decarboxylase</shortName>
            <shortName evidence="3">PPC-DC</shortName>
            <ecNumber evidence="3">4.1.1.36</ecNumber>
        </recommendedName>
        <alternativeName>
            <fullName evidence="3">CoaC</fullName>
        </alternativeName>
    </domain>
    <domain>
        <recommendedName>
            <fullName evidence="3">Phosphopantothenate--cysteine ligase</fullName>
            <ecNumber evidence="3">6.3.2.5</ecNumber>
        </recommendedName>
        <alternativeName>
            <fullName evidence="3">CoaB</fullName>
        </alternativeName>
        <alternativeName>
            <fullName evidence="3">Phosphopantothenoylcysteine synthetase</fullName>
            <shortName evidence="3">PPC synthetase</shortName>
            <shortName evidence="3">PPC-S</shortName>
        </alternativeName>
    </domain>
</protein>
<dbReference type="GO" id="GO:0015941">
    <property type="term" value="P:pantothenate catabolic process"/>
    <property type="evidence" value="ECO:0007669"/>
    <property type="project" value="InterPro"/>
</dbReference>
<evidence type="ECO:0000256" key="4">
    <source>
        <dbReference type="RuleBase" id="RU364078"/>
    </source>
</evidence>
<evidence type="ECO:0000256" key="1">
    <source>
        <dbReference type="ARBA" id="ARBA00022793"/>
    </source>
</evidence>
<feature type="binding site" evidence="3">
    <location>
        <position position="337"/>
    </location>
    <ligand>
        <name>CTP</name>
        <dbReference type="ChEBI" id="CHEBI:37563"/>
    </ligand>
</feature>
<comment type="function">
    <text evidence="3">Catalyzes two sequential steps in the biosynthesis of coenzyme A. In the first step cysteine is conjugated to 4'-phosphopantothenate to form 4-phosphopantothenoylcysteine. In the second step the latter compound is decarboxylated to form 4'-phosphopantotheine.</text>
</comment>
<proteinExistence type="inferred from homology"/>
<dbReference type="InterPro" id="IPR003382">
    <property type="entry name" value="Flavoprotein"/>
</dbReference>
<evidence type="ECO:0000256" key="2">
    <source>
        <dbReference type="ARBA" id="ARBA00023239"/>
    </source>
</evidence>
<dbReference type="Pfam" id="PF04127">
    <property type="entry name" value="DFP"/>
    <property type="match status" value="1"/>
</dbReference>
<dbReference type="EC" id="4.1.1.36" evidence="3"/>
<comment type="similarity">
    <text evidence="3 4">In the C-terminal section; belongs to the PPC synthetase family.</text>
</comment>
<gene>
    <name evidence="3" type="primary">coaBC</name>
    <name evidence="7" type="ORF">FC49_GL001593</name>
</gene>
<comment type="catalytic activity">
    <reaction evidence="3 4">
        <text>N-[(R)-4-phosphopantothenoyl]-L-cysteine + H(+) = (R)-4'-phosphopantetheine + CO2</text>
        <dbReference type="Rhea" id="RHEA:16793"/>
        <dbReference type="ChEBI" id="CHEBI:15378"/>
        <dbReference type="ChEBI" id="CHEBI:16526"/>
        <dbReference type="ChEBI" id="CHEBI:59458"/>
        <dbReference type="ChEBI" id="CHEBI:61723"/>
        <dbReference type="EC" id="4.1.1.36"/>
    </reaction>
</comment>
<keyword evidence="3" id="KW-0479">Metal-binding</keyword>
<dbReference type="GO" id="GO:0015937">
    <property type="term" value="P:coenzyme A biosynthetic process"/>
    <property type="evidence" value="ECO:0007669"/>
    <property type="project" value="UniProtKB-UniRule"/>
</dbReference>
<dbReference type="EC" id="6.3.2.5" evidence="3"/>
<evidence type="ECO:0000259" key="6">
    <source>
        <dbReference type="Pfam" id="PF04127"/>
    </source>
</evidence>
<dbReference type="HAMAP" id="MF_02225">
    <property type="entry name" value="CoaBC"/>
    <property type="match status" value="1"/>
</dbReference>
<dbReference type="GO" id="GO:0071513">
    <property type="term" value="C:phosphopantothenoylcysteine decarboxylase complex"/>
    <property type="evidence" value="ECO:0007669"/>
    <property type="project" value="TreeGrafter"/>
</dbReference>
<dbReference type="UniPathway" id="UPA00241">
    <property type="reaction ID" value="UER00353"/>
</dbReference>
<keyword evidence="3" id="KW-0460">Magnesium</keyword>
<dbReference type="PATRIC" id="fig|1423779.3.peg.1650"/>
<feature type="binding site" evidence="3">
    <location>
        <begin position="304"/>
        <end position="307"/>
    </location>
    <ligand>
        <name>CTP</name>
        <dbReference type="ChEBI" id="CHEBI:37563"/>
    </ligand>
</feature>
<feature type="binding site" evidence="3">
    <location>
        <position position="276"/>
    </location>
    <ligand>
        <name>CTP</name>
        <dbReference type="ChEBI" id="CHEBI:37563"/>
    </ligand>
</feature>
<dbReference type="SUPFAM" id="SSF52507">
    <property type="entry name" value="Homo-oligomeric flavin-containing Cys decarboxylases, HFCD"/>
    <property type="match status" value="1"/>
</dbReference>
<feature type="region of interest" description="Phosphopantothenate--cysteine ligase" evidence="3">
    <location>
        <begin position="186"/>
        <end position="401"/>
    </location>
</feature>
<dbReference type="AlphaFoldDB" id="A0A0R1WEF6"/>
<dbReference type="NCBIfam" id="TIGR00521">
    <property type="entry name" value="coaBC_dfp"/>
    <property type="match status" value="1"/>
</dbReference>
<dbReference type="InterPro" id="IPR035929">
    <property type="entry name" value="CoaB-like_sf"/>
</dbReference>